<keyword evidence="3" id="KW-1185">Reference proteome</keyword>
<accession>A0ABW7GIA8</accession>
<evidence type="ECO:0000313" key="3">
    <source>
        <dbReference type="Proteomes" id="UP001606302"/>
    </source>
</evidence>
<evidence type="ECO:0000256" key="1">
    <source>
        <dbReference type="SAM" id="SignalP"/>
    </source>
</evidence>
<evidence type="ECO:0000313" key="2">
    <source>
        <dbReference type="EMBL" id="MFG6461546.1"/>
    </source>
</evidence>
<evidence type="ECO:0008006" key="4">
    <source>
        <dbReference type="Google" id="ProtNLM"/>
    </source>
</evidence>
<comment type="caution">
    <text evidence="2">The sequence shown here is derived from an EMBL/GenBank/DDBJ whole genome shotgun (WGS) entry which is preliminary data.</text>
</comment>
<name>A0ABW7GIA8_9BURK</name>
<dbReference type="PROSITE" id="PS51257">
    <property type="entry name" value="PROKAR_LIPOPROTEIN"/>
    <property type="match status" value="1"/>
</dbReference>
<organism evidence="2 3">
    <name type="scientific">Pelomonas lactea</name>
    <dbReference type="NCBI Taxonomy" id="3299030"/>
    <lineage>
        <taxon>Bacteria</taxon>
        <taxon>Pseudomonadati</taxon>
        <taxon>Pseudomonadota</taxon>
        <taxon>Betaproteobacteria</taxon>
        <taxon>Burkholderiales</taxon>
        <taxon>Sphaerotilaceae</taxon>
        <taxon>Roseateles</taxon>
    </lineage>
</organism>
<dbReference type="RefSeq" id="WP_394510397.1">
    <property type="nucleotide sequence ID" value="NZ_JBIGHX010000002.1"/>
</dbReference>
<reference evidence="2 3" key="1">
    <citation type="submission" date="2024-08" db="EMBL/GenBank/DDBJ databases">
        <authorList>
            <person name="Lu H."/>
        </authorList>
    </citation>
    <scope>NUCLEOTIDE SEQUENCE [LARGE SCALE GENOMIC DNA]</scope>
    <source>
        <strain evidence="2 3">DXS20W</strain>
    </source>
</reference>
<keyword evidence="1" id="KW-0732">Signal</keyword>
<gene>
    <name evidence="2" type="ORF">ACG04Q_08190</name>
</gene>
<sequence length="68" mass="6277">MNKSILLASLLAAVALTACSKKEEPKVEAAPAVVAPAPAASEAASAAASAVDAGASAVADAAASAASK</sequence>
<proteinExistence type="predicted"/>
<feature type="signal peptide" evidence="1">
    <location>
        <begin position="1"/>
        <end position="18"/>
    </location>
</feature>
<protein>
    <recommendedName>
        <fullName evidence="4">H.8-like outer-membrane lipoprotein</fullName>
    </recommendedName>
</protein>
<dbReference type="Proteomes" id="UP001606302">
    <property type="component" value="Unassembled WGS sequence"/>
</dbReference>
<feature type="chain" id="PRO_5047149228" description="H.8-like outer-membrane lipoprotein" evidence="1">
    <location>
        <begin position="19"/>
        <end position="68"/>
    </location>
</feature>
<dbReference type="EMBL" id="JBIGHX010000002">
    <property type="protein sequence ID" value="MFG6461546.1"/>
    <property type="molecule type" value="Genomic_DNA"/>
</dbReference>